<proteinExistence type="predicted"/>
<keyword evidence="2" id="KW-1185">Reference proteome</keyword>
<dbReference type="EMBL" id="CAWUPB010000340">
    <property type="protein sequence ID" value="CAK7324411.1"/>
    <property type="molecule type" value="Genomic_DNA"/>
</dbReference>
<feature type="non-terminal residue" evidence="1">
    <location>
        <position position="1"/>
    </location>
</feature>
<dbReference type="Proteomes" id="UP001314170">
    <property type="component" value="Unassembled WGS sequence"/>
</dbReference>
<evidence type="ECO:0000313" key="1">
    <source>
        <dbReference type="EMBL" id="CAK7324411.1"/>
    </source>
</evidence>
<name>A0AAV1QWP7_9ROSI</name>
<dbReference type="AlphaFoldDB" id="A0AAV1QWP7"/>
<sequence length="62" mass="6705">ARSKQPGPGPIRNGQRQKLIAISLDLRVILVKKGCLGSKNQLHCLSSEIRLTGVGIRETISV</sequence>
<comment type="caution">
    <text evidence="1">The sequence shown here is derived from an EMBL/GenBank/DDBJ whole genome shotgun (WGS) entry which is preliminary data.</text>
</comment>
<reference evidence="1 2" key="1">
    <citation type="submission" date="2024-01" db="EMBL/GenBank/DDBJ databases">
        <authorList>
            <person name="Waweru B."/>
        </authorList>
    </citation>
    <scope>NUCLEOTIDE SEQUENCE [LARGE SCALE GENOMIC DNA]</scope>
</reference>
<organism evidence="1 2">
    <name type="scientific">Dovyalis caffra</name>
    <dbReference type="NCBI Taxonomy" id="77055"/>
    <lineage>
        <taxon>Eukaryota</taxon>
        <taxon>Viridiplantae</taxon>
        <taxon>Streptophyta</taxon>
        <taxon>Embryophyta</taxon>
        <taxon>Tracheophyta</taxon>
        <taxon>Spermatophyta</taxon>
        <taxon>Magnoliopsida</taxon>
        <taxon>eudicotyledons</taxon>
        <taxon>Gunneridae</taxon>
        <taxon>Pentapetalae</taxon>
        <taxon>rosids</taxon>
        <taxon>fabids</taxon>
        <taxon>Malpighiales</taxon>
        <taxon>Salicaceae</taxon>
        <taxon>Flacourtieae</taxon>
        <taxon>Dovyalis</taxon>
    </lineage>
</organism>
<evidence type="ECO:0000313" key="2">
    <source>
        <dbReference type="Proteomes" id="UP001314170"/>
    </source>
</evidence>
<gene>
    <name evidence="1" type="ORF">DCAF_LOCUS2056</name>
</gene>
<accession>A0AAV1QWP7</accession>
<protein>
    <submittedName>
        <fullName evidence="1">Uncharacterized protein</fullName>
    </submittedName>
</protein>